<dbReference type="Proteomes" id="UP000001168">
    <property type="component" value="Chromosome"/>
</dbReference>
<dbReference type="eggNOG" id="ENOG5032X04">
    <property type="taxonomic scope" value="Bacteria"/>
</dbReference>
<gene>
    <name evidence="1" type="ordered locus">ABC3802</name>
</gene>
<organism evidence="1 2">
    <name type="scientific">Shouchella clausii (strain KSM-K16)</name>
    <name type="common">Alkalihalobacillus clausii</name>
    <dbReference type="NCBI Taxonomy" id="66692"/>
    <lineage>
        <taxon>Bacteria</taxon>
        <taxon>Bacillati</taxon>
        <taxon>Bacillota</taxon>
        <taxon>Bacilli</taxon>
        <taxon>Bacillales</taxon>
        <taxon>Bacillaceae</taxon>
        <taxon>Shouchella</taxon>
    </lineage>
</organism>
<dbReference type="STRING" id="66692.ABC3802"/>
<accession>Q5WBC7</accession>
<dbReference type="HOGENOM" id="CLU_151857_0_0_9"/>
<proteinExistence type="predicted"/>
<reference evidence="1 2" key="2">
    <citation type="journal article" date="1995" name="Appl. Microbiol. Biotechnol.">
        <title>Purification and properties of an alkaline protease from alkalophilic Bacillus sp. KSM-K16.</title>
        <authorList>
            <person name="Kobayashi T."/>
            <person name="Hakamada Y."/>
            <person name="Adachi S."/>
            <person name="Hitomi J."/>
            <person name="Yoshimatsu T."/>
            <person name="Koike K."/>
            <person name="Kawai S."/>
            <person name="Ito S."/>
        </authorList>
    </citation>
    <scope>NUCLEOTIDE SEQUENCE [LARGE SCALE GENOMIC DNA]</scope>
    <source>
        <strain evidence="1 2">KSM-K16</strain>
    </source>
</reference>
<dbReference type="AlphaFoldDB" id="Q5WBC7"/>
<protein>
    <submittedName>
        <fullName evidence="1">Uncharacterized protein</fullName>
    </submittedName>
</protein>
<dbReference type="KEGG" id="bcl:ABC3802"/>
<sequence>MSLYKVRWSNLNPQKILNEIEKLHYWDARVLQMEASFFGDEIRIVFEDTEFNVILLFTGCSKFSFATSVDDRLKPLKELTKTQIPYFIQDIEITDVQIDGKDRLKCNILMPPLNVEVVCNTILIDKE</sequence>
<name>Q5WBC7_SHOC1</name>
<reference evidence="2" key="4">
    <citation type="submission" date="2003-10" db="EMBL/GenBank/DDBJ databases">
        <title>The complete genome sequence of the alkaliphilic Bacillus clausii KSM-K16.</title>
        <authorList>
            <person name="Takaki Y."/>
            <person name="Kageyama Y."/>
            <person name="Shimamura S."/>
            <person name="Suzuki H."/>
            <person name="Nishi S."/>
            <person name="Hatada Y."/>
            <person name="Kawai S."/>
            <person name="Ito S."/>
            <person name="Horikoshi K."/>
        </authorList>
    </citation>
    <scope>NUCLEOTIDE SEQUENCE [LARGE SCALE GENOMIC DNA]</scope>
    <source>
        <strain evidence="2">KSM-K16</strain>
    </source>
</reference>
<reference evidence="1 2" key="3">
    <citation type="journal article" date="1997" name="Protein Eng.">
        <title>High-resolution crystal structure of M-protease: phylogeny aided analysis of the high-alkaline adaptation mechanism.</title>
        <authorList>
            <person name="Shirai T."/>
            <person name="Suzuki A."/>
            <person name="Yamane T."/>
            <person name="Ashida T."/>
            <person name="Kobayashi T."/>
            <person name="Ito S."/>
        </authorList>
    </citation>
    <scope>NUCLEOTIDE SEQUENCE [LARGE SCALE GENOMIC DNA]</scope>
    <source>
        <strain evidence="1 2">KSM-K16</strain>
    </source>
</reference>
<dbReference type="EMBL" id="AP006627">
    <property type="protein sequence ID" value="BAD66333.1"/>
    <property type="molecule type" value="Genomic_DNA"/>
</dbReference>
<reference evidence="1 2" key="1">
    <citation type="journal article" date="1994" name="J. Ferment. Bioeng.">
        <title>Molecular cloning and nucleotide sequence of the gene for an alkaline protease from the alkalophilic Bacillus sp. KSM-K16.</title>
        <authorList>
            <person name="Hakamada Y."/>
            <person name="Kobayashi T."/>
            <person name="Hitomi J."/>
            <person name="Kawai S."/>
            <person name="Ito S."/>
        </authorList>
    </citation>
    <scope>NUCLEOTIDE SEQUENCE [LARGE SCALE GENOMIC DNA]</scope>
    <source>
        <strain evidence="1 2">KSM-K16</strain>
    </source>
</reference>
<keyword evidence="2" id="KW-1185">Reference proteome</keyword>
<reference evidence="1 2" key="5">
    <citation type="journal article" date="2007" name="Extremophiles">
        <title>Intragenomic diversity of the V1 regions of 16S rRNA genes in high-alkaline protease-producing Bacillus clausii spp.</title>
        <authorList>
            <person name="Kageyama Y."/>
            <person name="Takaki Y."/>
            <person name="Shimamura S."/>
            <person name="Nishi S."/>
            <person name="Nogi Y."/>
            <person name="Uchimura K."/>
            <person name="Kobayashi T."/>
            <person name="Hitomi J."/>
            <person name="Ozaki K."/>
            <person name="Kawai S."/>
            <person name="Ito S."/>
            <person name="Horikoshi K."/>
        </authorList>
    </citation>
    <scope>NUCLEOTIDE SEQUENCE [LARGE SCALE GENOMIC DNA]</scope>
    <source>
        <strain evidence="1 2">KSM-K16</strain>
    </source>
</reference>
<evidence type="ECO:0000313" key="2">
    <source>
        <dbReference type="Proteomes" id="UP000001168"/>
    </source>
</evidence>
<evidence type="ECO:0000313" key="1">
    <source>
        <dbReference type="EMBL" id="BAD66333.1"/>
    </source>
</evidence>